<evidence type="ECO:0000313" key="5">
    <source>
        <dbReference type="EMBL" id="NBR93819.1"/>
    </source>
</evidence>
<comment type="caution">
    <text evidence="5">The sequence shown here is derived from an EMBL/GenBank/DDBJ whole genome shotgun (WGS) entry which is preliminary data.</text>
</comment>
<dbReference type="Pfam" id="PF22435">
    <property type="entry name" value="MRM3-like_sub_bind"/>
    <property type="match status" value="1"/>
</dbReference>
<dbReference type="AlphaFoldDB" id="A0A965LKW6"/>
<dbReference type="Gene3D" id="3.30.1330.30">
    <property type="match status" value="1"/>
</dbReference>
<dbReference type="GO" id="GO:0003723">
    <property type="term" value="F:RNA binding"/>
    <property type="evidence" value="ECO:0007669"/>
    <property type="project" value="InterPro"/>
</dbReference>
<keyword evidence="3" id="KW-0808">Transferase</keyword>
<dbReference type="PANTHER" id="PTHR43191:SF2">
    <property type="entry name" value="RRNA METHYLTRANSFERASE 3, MITOCHONDRIAL"/>
    <property type="match status" value="1"/>
</dbReference>
<dbReference type="InterPro" id="IPR051259">
    <property type="entry name" value="rRNA_Methyltransferase"/>
</dbReference>
<name>A0A965LKW6_9PROT</name>
<dbReference type="Pfam" id="PF00588">
    <property type="entry name" value="SpoU_methylase"/>
    <property type="match status" value="1"/>
</dbReference>
<keyword evidence="2 5" id="KW-0489">Methyltransferase</keyword>
<dbReference type="CDD" id="cd18095">
    <property type="entry name" value="SpoU-like_rRNA-MTase"/>
    <property type="match status" value="1"/>
</dbReference>
<evidence type="ECO:0000256" key="1">
    <source>
        <dbReference type="ARBA" id="ARBA00007228"/>
    </source>
</evidence>
<accession>A0A965LKW6</accession>
<dbReference type="SMART" id="SM00967">
    <property type="entry name" value="SpoU_sub_bind"/>
    <property type="match status" value="1"/>
</dbReference>
<dbReference type="GO" id="GO:0008173">
    <property type="term" value="F:RNA methyltransferase activity"/>
    <property type="evidence" value="ECO:0007669"/>
    <property type="project" value="InterPro"/>
</dbReference>
<organism evidence="5 6">
    <name type="scientific">Candidatus Fonsibacter lacus</name>
    <dbReference type="NCBI Taxonomy" id="2576439"/>
    <lineage>
        <taxon>Bacteria</taxon>
        <taxon>Pseudomonadati</taxon>
        <taxon>Pseudomonadota</taxon>
        <taxon>Alphaproteobacteria</taxon>
        <taxon>Candidatus Pelagibacterales</taxon>
        <taxon>Candidatus Pelagibacterales incertae sedis</taxon>
        <taxon>Candidatus Fonsibacter</taxon>
    </lineage>
</organism>
<dbReference type="InterPro" id="IPR001537">
    <property type="entry name" value="SpoU_MeTrfase"/>
</dbReference>
<dbReference type="InterPro" id="IPR029064">
    <property type="entry name" value="Ribosomal_eL30-like_sf"/>
</dbReference>
<dbReference type="GO" id="GO:0005737">
    <property type="term" value="C:cytoplasm"/>
    <property type="evidence" value="ECO:0007669"/>
    <property type="project" value="UniProtKB-ARBA"/>
</dbReference>
<evidence type="ECO:0000256" key="2">
    <source>
        <dbReference type="ARBA" id="ARBA00022603"/>
    </source>
</evidence>
<dbReference type="Gene3D" id="3.40.1280.10">
    <property type="match status" value="1"/>
</dbReference>
<evidence type="ECO:0000256" key="3">
    <source>
        <dbReference type="ARBA" id="ARBA00022679"/>
    </source>
</evidence>
<proteinExistence type="inferred from homology"/>
<dbReference type="PANTHER" id="PTHR43191">
    <property type="entry name" value="RRNA METHYLTRANSFERASE 3"/>
    <property type="match status" value="1"/>
</dbReference>
<dbReference type="SUPFAM" id="SSF75217">
    <property type="entry name" value="alpha/beta knot"/>
    <property type="match status" value="1"/>
</dbReference>
<comment type="similarity">
    <text evidence="1">Belongs to the class IV-like SAM-binding methyltransferase superfamily. RNA methyltransferase TrmH family.</text>
</comment>
<dbReference type="Proteomes" id="UP000740727">
    <property type="component" value="Unassembled WGS sequence"/>
</dbReference>
<dbReference type="InterPro" id="IPR053888">
    <property type="entry name" value="MRM3-like_sub_bind"/>
</dbReference>
<evidence type="ECO:0000313" key="6">
    <source>
        <dbReference type="Proteomes" id="UP000740727"/>
    </source>
</evidence>
<dbReference type="InterPro" id="IPR029026">
    <property type="entry name" value="tRNA_m1G_MTases_N"/>
</dbReference>
<protein>
    <submittedName>
        <fullName evidence="5">RNA methyltransferase</fullName>
    </submittedName>
</protein>
<dbReference type="EMBL" id="RFXN01000027">
    <property type="protein sequence ID" value="NBR93819.1"/>
    <property type="molecule type" value="Genomic_DNA"/>
</dbReference>
<reference evidence="5" key="1">
    <citation type="submission" date="2018-10" db="EMBL/GenBank/DDBJ databases">
        <title>Iterative Subtractive Binning of Freshwater Chronoseries Metagenomes Recovers Nearly Complete Genomes from over Four Hundred Novel Species.</title>
        <authorList>
            <person name="Rodriguez-R L.M."/>
            <person name="Tsementzi D."/>
            <person name="Luo C."/>
            <person name="Konstantinidis K.T."/>
        </authorList>
    </citation>
    <scope>NUCLEOTIDE SEQUENCE</scope>
    <source>
        <strain evidence="5">WB5_2A_028</strain>
    </source>
</reference>
<dbReference type="GO" id="GO:0032259">
    <property type="term" value="P:methylation"/>
    <property type="evidence" value="ECO:0007669"/>
    <property type="project" value="UniProtKB-KW"/>
</dbReference>
<feature type="domain" description="RNA 2-O ribose methyltransferase substrate binding" evidence="4">
    <location>
        <begin position="35"/>
        <end position="110"/>
    </location>
</feature>
<dbReference type="InterPro" id="IPR013123">
    <property type="entry name" value="SpoU_subst-bd"/>
</dbReference>
<evidence type="ECO:0000259" key="4">
    <source>
        <dbReference type="SMART" id="SM00967"/>
    </source>
</evidence>
<dbReference type="SUPFAM" id="SSF55315">
    <property type="entry name" value="L30e-like"/>
    <property type="match status" value="1"/>
</dbReference>
<sequence length="265" mass="28090">MSSPNEVIKSLHSSHIARVKALHASKGRKAAKQFIAEGPAAVEAALTSKRFSIVNLYVTEHGADLLPKSAESAQSILAKAIYLSERVMASISTVETAQGVLAICSSEEKLNEEEIYKKNALPLIYCFEVNDPGNLGTIIRTADALGAAGVLLSPGSADPFSPKVVRATAGSLWHLPLLREVDIVSAIEQSRAHGRNIYATHGQGAKTLPAVSGRDALWIFGNEARGLTSEITTLADEVVSIPMRGRAESLNLATAVAITLFHANS</sequence>
<gene>
    <name evidence="5" type="ORF">EBT44_03105</name>
</gene>
<dbReference type="GO" id="GO:0006396">
    <property type="term" value="P:RNA processing"/>
    <property type="evidence" value="ECO:0007669"/>
    <property type="project" value="InterPro"/>
</dbReference>
<dbReference type="InterPro" id="IPR029028">
    <property type="entry name" value="Alpha/beta_knot_MTases"/>
</dbReference>